<reference evidence="4" key="1">
    <citation type="submission" date="2005-09" db="EMBL/GenBank/DDBJ databases">
        <authorList>
            <person name="Mural R.J."/>
            <person name="Li P.W."/>
            <person name="Adams M.D."/>
            <person name="Amanatides P.G."/>
            <person name="Baden-Tillson H."/>
            <person name="Barnstead M."/>
            <person name="Chin S.H."/>
            <person name="Dew I."/>
            <person name="Evans C.A."/>
            <person name="Ferriera S."/>
            <person name="Flanigan M."/>
            <person name="Fosler C."/>
            <person name="Glodek A."/>
            <person name="Gu Z."/>
            <person name="Holt R.A."/>
            <person name="Jennings D."/>
            <person name="Kraft C.L."/>
            <person name="Lu F."/>
            <person name="Nguyen T."/>
            <person name="Nusskern D.R."/>
            <person name="Pfannkoch C.M."/>
            <person name="Sitter C."/>
            <person name="Sutton G.G."/>
            <person name="Venter J.C."/>
            <person name="Wang Z."/>
            <person name="Woodage T."/>
            <person name="Zheng X.H."/>
            <person name="Zhong F."/>
        </authorList>
    </citation>
    <scope>NUCLEOTIDE SEQUENCE [LARGE SCALE GENOMIC DNA]</scope>
    <source>
        <strain>BN</strain>
        <strain evidence="4">Sprague-Dawley</strain>
    </source>
</reference>
<dbReference type="RGD" id="621356">
    <property type="gene designation" value="Nudt6"/>
</dbReference>
<dbReference type="Proteomes" id="UP000234681">
    <property type="component" value="Chromosome 2"/>
</dbReference>
<name>A6II13_RAT</name>
<sequence>MWWASRARWLFSALLDVGGVGLRARRRTASSDLGASRCTCRGTAPCTGWMPPPSGGSCRPPFSSGERKEGSLHGCTSPSCRATSSPLLPLWASASTTQSRTCQR</sequence>
<feature type="region of interest" description="Disordered" evidence="1">
    <location>
        <begin position="54"/>
        <end position="85"/>
    </location>
</feature>
<protein>
    <submittedName>
        <fullName evidence="3">Nudix (Nucleoside diphosphate linked moiety X)-type motif 6, isoform CRA_e</fullName>
    </submittedName>
</protein>
<evidence type="ECO:0000313" key="3">
    <source>
        <dbReference type="EMBL" id="EDM01309.1"/>
    </source>
</evidence>
<proteinExistence type="predicted"/>
<dbReference type="EMBL" id="CH473961">
    <property type="protein sequence ID" value="EDM01309.1"/>
    <property type="molecule type" value="Genomic_DNA"/>
</dbReference>
<organism evidence="3 4">
    <name type="scientific">Rattus norvegicus</name>
    <name type="common">Rat</name>
    <dbReference type="NCBI Taxonomy" id="10116"/>
    <lineage>
        <taxon>Eukaryota</taxon>
        <taxon>Metazoa</taxon>
        <taxon>Chordata</taxon>
        <taxon>Craniata</taxon>
        <taxon>Vertebrata</taxon>
        <taxon>Euteleostomi</taxon>
        <taxon>Mammalia</taxon>
        <taxon>Eutheria</taxon>
        <taxon>Euarchontoglires</taxon>
        <taxon>Glires</taxon>
        <taxon>Rodentia</taxon>
        <taxon>Myomorpha</taxon>
        <taxon>Muroidea</taxon>
        <taxon>Muridae</taxon>
        <taxon>Murinae</taxon>
        <taxon>Rattus</taxon>
    </lineage>
</organism>
<gene>
    <name evidence="3 5" type="primary">Nudt6</name>
    <name evidence="3" type="ORF">rCG_41574</name>
</gene>
<feature type="signal peptide" evidence="2">
    <location>
        <begin position="1"/>
        <end position="19"/>
    </location>
</feature>
<accession>A6II13</accession>
<evidence type="ECO:0000256" key="1">
    <source>
        <dbReference type="SAM" id="MobiDB-lite"/>
    </source>
</evidence>
<evidence type="ECO:0000256" key="2">
    <source>
        <dbReference type="SAM" id="SignalP"/>
    </source>
</evidence>
<evidence type="ECO:0000313" key="5">
    <source>
        <dbReference type="RGD" id="621356"/>
    </source>
</evidence>
<evidence type="ECO:0000313" key="4">
    <source>
        <dbReference type="Proteomes" id="UP000234681"/>
    </source>
</evidence>
<dbReference type="AlphaFoldDB" id="A6II13"/>
<keyword evidence="2" id="KW-0732">Signal</keyword>
<feature type="chain" id="PRO_5039925635" evidence="2">
    <location>
        <begin position="20"/>
        <end position="104"/>
    </location>
</feature>